<evidence type="ECO:0000313" key="12">
    <source>
        <dbReference type="EMBL" id="OJJ96080.1"/>
    </source>
</evidence>
<evidence type="ECO:0000259" key="10">
    <source>
        <dbReference type="Pfam" id="PF01764"/>
    </source>
</evidence>
<evidence type="ECO:0000256" key="5">
    <source>
        <dbReference type="ARBA" id="ARBA00022801"/>
    </source>
</evidence>
<reference evidence="13" key="1">
    <citation type="journal article" date="2017" name="Genome Biol.">
        <title>Comparative genomics reveals high biological diversity and specific adaptations in the industrially and medically important fungal genus Aspergillus.</title>
        <authorList>
            <person name="de Vries R.P."/>
            <person name="Riley R."/>
            <person name="Wiebenga A."/>
            <person name="Aguilar-Osorio G."/>
            <person name="Amillis S."/>
            <person name="Uchima C.A."/>
            <person name="Anderluh G."/>
            <person name="Asadollahi M."/>
            <person name="Askin M."/>
            <person name="Barry K."/>
            <person name="Battaglia E."/>
            <person name="Bayram O."/>
            <person name="Benocci T."/>
            <person name="Braus-Stromeyer S.A."/>
            <person name="Caldana C."/>
            <person name="Canovas D."/>
            <person name="Cerqueira G.C."/>
            <person name="Chen F."/>
            <person name="Chen W."/>
            <person name="Choi C."/>
            <person name="Clum A."/>
            <person name="Dos Santos R.A."/>
            <person name="Damasio A.R."/>
            <person name="Diallinas G."/>
            <person name="Emri T."/>
            <person name="Fekete E."/>
            <person name="Flipphi M."/>
            <person name="Freyberg S."/>
            <person name="Gallo A."/>
            <person name="Gournas C."/>
            <person name="Habgood R."/>
            <person name="Hainaut M."/>
            <person name="Harispe M.L."/>
            <person name="Henrissat B."/>
            <person name="Hilden K.S."/>
            <person name="Hope R."/>
            <person name="Hossain A."/>
            <person name="Karabika E."/>
            <person name="Karaffa L."/>
            <person name="Karanyi Z."/>
            <person name="Krasevec N."/>
            <person name="Kuo A."/>
            <person name="Kusch H."/>
            <person name="LaButti K."/>
            <person name="Lagendijk E.L."/>
            <person name="Lapidus A."/>
            <person name="Levasseur A."/>
            <person name="Lindquist E."/>
            <person name="Lipzen A."/>
            <person name="Logrieco A.F."/>
            <person name="MacCabe A."/>
            <person name="Maekelae M.R."/>
            <person name="Malavazi I."/>
            <person name="Melin P."/>
            <person name="Meyer V."/>
            <person name="Mielnichuk N."/>
            <person name="Miskei M."/>
            <person name="Molnar A.P."/>
            <person name="Mule G."/>
            <person name="Ngan C.Y."/>
            <person name="Orejas M."/>
            <person name="Orosz E."/>
            <person name="Ouedraogo J.P."/>
            <person name="Overkamp K.M."/>
            <person name="Park H.-S."/>
            <person name="Perrone G."/>
            <person name="Piumi F."/>
            <person name="Punt P.J."/>
            <person name="Ram A.F."/>
            <person name="Ramon A."/>
            <person name="Rauscher S."/>
            <person name="Record E."/>
            <person name="Riano-Pachon D.M."/>
            <person name="Robert V."/>
            <person name="Roehrig J."/>
            <person name="Ruller R."/>
            <person name="Salamov A."/>
            <person name="Salih N.S."/>
            <person name="Samson R.A."/>
            <person name="Sandor E."/>
            <person name="Sanguinetti M."/>
            <person name="Schuetze T."/>
            <person name="Sepcic K."/>
            <person name="Shelest E."/>
            <person name="Sherlock G."/>
            <person name="Sophianopoulou V."/>
            <person name="Squina F.M."/>
            <person name="Sun H."/>
            <person name="Susca A."/>
            <person name="Todd R.B."/>
            <person name="Tsang A."/>
            <person name="Unkles S.E."/>
            <person name="van de Wiele N."/>
            <person name="van Rossen-Uffink D."/>
            <person name="Oliveira J.V."/>
            <person name="Vesth T.C."/>
            <person name="Visser J."/>
            <person name="Yu J.-H."/>
            <person name="Zhou M."/>
            <person name="Andersen M.R."/>
            <person name="Archer D.B."/>
            <person name="Baker S.E."/>
            <person name="Benoit I."/>
            <person name="Brakhage A.A."/>
            <person name="Braus G.H."/>
            <person name="Fischer R."/>
            <person name="Frisvad J.C."/>
            <person name="Goldman G.H."/>
            <person name="Houbraken J."/>
            <person name="Oakley B."/>
            <person name="Pocsi I."/>
            <person name="Scazzocchio C."/>
            <person name="Seiboth B."/>
            <person name="vanKuyk P.A."/>
            <person name="Wortman J."/>
            <person name="Dyer P.S."/>
            <person name="Grigoriev I.V."/>
        </authorList>
    </citation>
    <scope>NUCLEOTIDE SEQUENCE [LARGE SCALE GENOMIC DNA]</scope>
    <source>
        <strain evidence="13">ATCC 16872 / CBS 172.66 / WB 5094</strain>
    </source>
</reference>
<dbReference type="InterPro" id="IPR005592">
    <property type="entry name" value="Mono/diacylglycerol_lipase_N"/>
</dbReference>
<dbReference type="OMA" id="PEYWISS"/>
<dbReference type="Pfam" id="PF03893">
    <property type="entry name" value="Lipase3_N"/>
    <property type="match status" value="1"/>
</dbReference>
<accession>A0A1L9WIV9</accession>
<dbReference type="GeneID" id="30972652"/>
<dbReference type="SUPFAM" id="SSF53474">
    <property type="entry name" value="alpha/beta-Hydrolases"/>
    <property type="match status" value="1"/>
</dbReference>
<dbReference type="VEuPathDB" id="FungiDB:ASPACDRAFT_1907166"/>
<evidence type="ECO:0000256" key="6">
    <source>
        <dbReference type="ARBA" id="ARBA00034075"/>
    </source>
</evidence>
<evidence type="ECO:0000256" key="3">
    <source>
        <dbReference type="ARBA" id="ARBA00022651"/>
    </source>
</evidence>
<name>A0A1L9WIV9_ASPA1</name>
<feature type="domain" description="Mono-/di-acylglycerol lipase N-terminal" evidence="11">
    <location>
        <begin position="28"/>
        <end position="82"/>
    </location>
</feature>
<feature type="chain" id="PRO_5012589507" description="feruloyl esterase" evidence="9">
    <location>
        <begin position="20"/>
        <end position="314"/>
    </location>
</feature>
<keyword evidence="3" id="KW-0624">Polysaccharide degradation</keyword>
<keyword evidence="13" id="KW-1185">Reference proteome</keyword>
<evidence type="ECO:0000256" key="2">
    <source>
        <dbReference type="ARBA" id="ARBA00022487"/>
    </source>
</evidence>
<evidence type="ECO:0000259" key="11">
    <source>
        <dbReference type="Pfam" id="PF03893"/>
    </source>
</evidence>
<dbReference type="InterPro" id="IPR002921">
    <property type="entry name" value="Fungal_lipase-type"/>
</dbReference>
<keyword evidence="2" id="KW-0719">Serine esterase</keyword>
<evidence type="ECO:0000313" key="13">
    <source>
        <dbReference type="Proteomes" id="UP000184546"/>
    </source>
</evidence>
<keyword evidence="5" id="KW-0378">Hydrolase</keyword>
<sequence length="314" mass="33841">MHLPRYLAAALSALPACSALPSQQPRDSSSTITVDALNAFDFWVQYAAAAYCESNYIAQAGQKLACWAGNCPQVEAADATILLDFSNTTATDTAGFLALDHAHQALILSFRGSYSVRNWLTDATFFYADPHLCTGCQAELGFWSAWTNVRANVTAALTHARASYPDYELVVVGHSLGAAIATLAAADLRDEQNETATLYAFASPRVANPALAKYITAQDQQKGQGKNYRFTHTNDPVPNLPLQLMGYAHISPEYHITAPDNATVTTSQVVVYADGDSSQGNTGLLGIPDLLAFDAHHWYFERADACLGPGLPFK</sequence>
<dbReference type="Gene3D" id="3.40.50.1820">
    <property type="entry name" value="alpha/beta hydrolase"/>
    <property type="match status" value="1"/>
</dbReference>
<dbReference type="InterPro" id="IPR051299">
    <property type="entry name" value="AB_hydrolase_lip/est"/>
</dbReference>
<evidence type="ECO:0000256" key="4">
    <source>
        <dbReference type="ARBA" id="ARBA00022729"/>
    </source>
</evidence>
<dbReference type="EC" id="3.1.1.73" evidence="1"/>
<dbReference type="InterPro" id="IPR029058">
    <property type="entry name" value="AB_hydrolase_fold"/>
</dbReference>
<dbReference type="AlphaFoldDB" id="A0A1L9WIV9"/>
<proteinExistence type="inferred from homology"/>
<protein>
    <recommendedName>
        <fullName evidence="1">feruloyl esterase</fullName>
        <ecNumber evidence="1">3.1.1.73</ecNumber>
    </recommendedName>
    <alternativeName>
        <fullName evidence="8">Ferulic acid esterase A</fullName>
    </alternativeName>
</protein>
<dbReference type="CDD" id="cd00519">
    <property type="entry name" value="Lipase_3"/>
    <property type="match status" value="1"/>
</dbReference>
<dbReference type="GO" id="GO:0016042">
    <property type="term" value="P:lipid catabolic process"/>
    <property type="evidence" value="ECO:0007669"/>
    <property type="project" value="InterPro"/>
</dbReference>
<comment type="catalytic activity">
    <reaction evidence="6">
        <text>feruloyl-polysaccharide + H2O = ferulate + polysaccharide.</text>
        <dbReference type="EC" id="3.1.1.73"/>
    </reaction>
</comment>
<dbReference type="GO" id="GO:0045493">
    <property type="term" value="P:xylan catabolic process"/>
    <property type="evidence" value="ECO:0007669"/>
    <property type="project" value="UniProtKB-KW"/>
</dbReference>
<dbReference type="PANTHER" id="PTHR46640">
    <property type="entry name" value="TRIACYLGLYCEROL LIPASE, PUTATIVE (AFU_ORTHOLOGUE AFUA_6G06510)-RELATED"/>
    <property type="match status" value="1"/>
</dbReference>
<feature type="domain" description="Fungal lipase-type" evidence="10">
    <location>
        <begin position="108"/>
        <end position="243"/>
    </location>
</feature>
<evidence type="ECO:0000256" key="1">
    <source>
        <dbReference type="ARBA" id="ARBA00013091"/>
    </source>
</evidence>
<comment type="similarity">
    <text evidence="7">Belongs to the AB hydrolase superfamily. FaeA family.</text>
</comment>
<gene>
    <name evidence="12" type="ORF">ASPACDRAFT_1907166</name>
</gene>
<dbReference type="STRING" id="690307.A0A1L9WIV9"/>
<dbReference type="Proteomes" id="UP000184546">
    <property type="component" value="Unassembled WGS sequence"/>
</dbReference>
<dbReference type="GO" id="GO:0030600">
    <property type="term" value="F:feruloyl esterase activity"/>
    <property type="evidence" value="ECO:0007669"/>
    <property type="project" value="UniProtKB-EC"/>
</dbReference>
<feature type="signal peptide" evidence="9">
    <location>
        <begin position="1"/>
        <end position="19"/>
    </location>
</feature>
<dbReference type="PANTHER" id="PTHR46640:SF1">
    <property type="entry name" value="FUNGAL LIPASE-LIKE DOMAIN-CONTAINING PROTEIN-RELATED"/>
    <property type="match status" value="1"/>
</dbReference>
<keyword evidence="3" id="KW-0119">Carbohydrate metabolism</keyword>
<dbReference type="OrthoDB" id="426718at2759"/>
<organism evidence="12 13">
    <name type="scientific">Aspergillus aculeatus (strain ATCC 16872 / CBS 172.66 / WB 5094)</name>
    <dbReference type="NCBI Taxonomy" id="690307"/>
    <lineage>
        <taxon>Eukaryota</taxon>
        <taxon>Fungi</taxon>
        <taxon>Dikarya</taxon>
        <taxon>Ascomycota</taxon>
        <taxon>Pezizomycotina</taxon>
        <taxon>Eurotiomycetes</taxon>
        <taxon>Eurotiomycetidae</taxon>
        <taxon>Eurotiales</taxon>
        <taxon>Aspergillaceae</taxon>
        <taxon>Aspergillus</taxon>
        <taxon>Aspergillus subgen. Circumdati</taxon>
    </lineage>
</organism>
<dbReference type="Pfam" id="PF01764">
    <property type="entry name" value="Lipase_3"/>
    <property type="match status" value="1"/>
</dbReference>
<evidence type="ECO:0000256" key="9">
    <source>
        <dbReference type="SAM" id="SignalP"/>
    </source>
</evidence>
<dbReference type="EMBL" id="KV878987">
    <property type="protein sequence ID" value="OJJ96080.1"/>
    <property type="molecule type" value="Genomic_DNA"/>
</dbReference>
<keyword evidence="4 9" id="KW-0732">Signal</keyword>
<evidence type="ECO:0000256" key="7">
    <source>
        <dbReference type="ARBA" id="ARBA00037991"/>
    </source>
</evidence>
<evidence type="ECO:0000256" key="8">
    <source>
        <dbReference type="ARBA" id="ARBA00041313"/>
    </source>
</evidence>
<dbReference type="RefSeq" id="XP_020052420.1">
    <property type="nucleotide sequence ID" value="XM_020198838.1"/>
</dbReference>
<keyword evidence="3" id="KW-0858">Xylan degradation</keyword>